<dbReference type="Gene3D" id="1.10.340.30">
    <property type="entry name" value="Hypothetical protein, domain 2"/>
    <property type="match status" value="1"/>
</dbReference>
<dbReference type="OrthoDB" id="10265068at2759"/>
<sequence length="190" mass="20977">SIISVPPLTSQTFGLIQEELATDPFALLIACVLLNKTHASRGLPLFRSLIAHHPTPSSLASTSETSLALTLSALGLQNARARTLIALAQAWITNPPTRGRRYRTLDYPYRGAGRDIAPGEVLGDEEEDGREGAWEVGHLPGLGPYAWDSWRMFCRDRLRGVGEGVEEEWKRVRPGDKELKAFVGWMGEKE</sequence>
<dbReference type="InterPro" id="IPR045138">
    <property type="entry name" value="MeCP2/MBD4"/>
</dbReference>
<evidence type="ECO:0000256" key="1">
    <source>
        <dbReference type="ARBA" id="ARBA00004123"/>
    </source>
</evidence>
<dbReference type="EMBL" id="ML996687">
    <property type="protein sequence ID" value="KAF2405612.1"/>
    <property type="molecule type" value="Genomic_DNA"/>
</dbReference>
<dbReference type="GO" id="GO:0003677">
    <property type="term" value="F:DNA binding"/>
    <property type="evidence" value="ECO:0007669"/>
    <property type="project" value="InterPro"/>
</dbReference>
<accession>A0A6G1IBF9</accession>
<dbReference type="PANTHER" id="PTHR15074">
    <property type="entry name" value="METHYL-CPG-BINDING PROTEIN"/>
    <property type="match status" value="1"/>
</dbReference>
<gene>
    <name evidence="4" type="ORF">EJ06DRAFT_467601</name>
</gene>
<dbReference type="GO" id="GO:0005634">
    <property type="term" value="C:nucleus"/>
    <property type="evidence" value="ECO:0007669"/>
    <property type="project" value="UniProtKB-SubCell"/>
</dbReference>
<dbReference type="InterPro" id="IPR011257">
    <property type="entry name" value="DNA_glycosylase"/>
</dbReference>
<dbReference type="InterPro" id="IPR003265">
    <property type="entry name" value="HhH-GPD_domain"/>
</dbReference>
<dbReference type="GO" id="GO:0006285">
    <property type="term" value="P:base-excision repair, AP site formation"/>
    <property type="evidence" value="ECO:0007669"/>
    <property type="project" value="UniProtKB-ARBA"/>
</dbReference>
<reference evidence="4" key="1">
    <citation type="journal article" date="2020" name="Stud. Mycol.">
        <title>101 Dothideomycetes genomes: a test case for predicting lifestyles and emergence of pathogens.</title>
        <authorList>
            <person name="Haridas S."/>
            <person name="Albert R."/>
            <person name="Binder M."/>
            <person name="Bloem J."/>
            <person name="Labutti K."/>
            <person name="Salamov A."/>
            <person name="Andreopoulos B."/>
            <person name="Baker S."/>
            <person name="Barry K."/>
            <person name="Bills G."/>
            <person name="Bluhm B."/>
            <person name="Cannon C."/>
            <person name="Castanera R."/>
            <person name="Culley D."/>
            <person name="Daum C."/>
            <person name="Ezra D."/>
            <person name="Gonzalez J."/>
            <person name="Henrissat B."/>
            <person name="Kuo A."/>
            <person name="Liang C."/>
            <person name="Lipzen A."/>
            <person name="Lutzoni F."/>
            <person name="Magnuson J."/>
            <person name="Mondo S."/>
            <person name="Nolan M."/>
            <person name="Ohm R."/>
            <person name="Pangilinan J."/>
            <person name="Park H.-J."/>
            <person name="Ramirez L."/>
            <person name="Alfaro M."/>
            <person name="Sun H."/>
            <person name="Tritt A."/>
            <person name="Yoshinaga Y."/>
            <person name="Zwiers L.-H."/>
            <person name="Turgeon B."/>
            <person name="Goodwin S."/>
            <person name="Spatafora J."/>
            <person name="Crous P."/>
            <person name="Grigoriev I."/>
        </authorList>
    </citation>
    <scope>NUCLEOTIDE SEQUENCE</scope>
    <source>
        <strain evidence="4">CBS 262.69</strain>
    </source>
</reference>
<name>A0A6G1IBF9_9PEZI</name>
<feature type="non-terminal residue" evidence="4">
    <location>
        <position position="1"/>
    </location>
</feature>
<dbReference type="SUPFAM" id="SSF48150">
    <property type="entry name" value="DNA-glycosylase"/>
    <property type="match status" value="1"/>
</dbReference>
<organism evidence="4 5">
    <name type="scientific">Trichodelitschia bisporula</name>
    <dbReference type="NCBI Taxonomy" id="703511"/>
    <lineage>
        <taxon>Eukaryota</taxon>
        <taxon>Fungi</taxon>
        <taxon>Dikarya</taxon>
        <taxon>Ascomycota</taxon>
        <taxon>Pezizomycotina</taxon>
        <taxon>Dothideomycetes</taxon>
        <taxon>Dothideomycetes incertae sedis</taxon>
        <taxon>Phaeotrichales</taxon>
        <taxon>Phaeotrichaceae</taxon>
        <taxon>Trichodelitschia</taxon>
    </lineage>
</organism>
<dbReference type="Pfam" id="PF00730">
    <property type="entry name" value="HhH-GPD"/>
    <property type="match status" value="1"/>
</dbReference>
<evidence type="ECO:0000313" key="4">
    <source>
        <dbReference type="EMBL" id="KAF2405612.1"/>
    </source>
</evidence>
<evidence type="ECO:0000313" key="5">
    <source>
        <dbReference type="Proteomes" id="UP000799640"/>
    </source>
</evidence>
<dbReference type="Proteomes" id="UP000799640">
    <property type="component" value="Unassembled WGS sequence"/>
</dbReference>
<protein>
    <submittedName>
        <fullName evidence="4">DNA glycosylase</fullName>
    </submittedName>
</protein>
<evidence type="ECO:0000256" key="2">
    <source>
        <dbReference type="ARBA" id="ARBA00023242"/>
    </source>
</evidence>
<feature type="domain" description="HhH-GPD" evidence="3">
    <location>
        <begin position="29"/>
        <end position="113"/>
    </location>
</feature>
<keyword evidence="2" id="KW-0539">Nucleus</keyword>
<dbReference type="GO" id="GO:0003824">
    <property type="term" value="F:catalytic activity"/>
    <property type="evidence" value="ECO:0007669"/>
    <property type="project" value="InterPro"/>
</dbReference>
<feature type="non-terminal residue" evidence="4">
    <location>
        <position position="190"/>
    </location>
</feature>
<dbReference type="AlphaFoldDB" id="A0A6G1IBF9"/>
<keyword evidence="5" id="KW-1185">Reference proteome</keyword>
<evidence type="ECO:0000259" key="3">
    <source>
        <dbReference type="Pfam" id="PF00730"/>
    </source>
</evidence>
<proteinExistence type="predicted"/>
<dbReference type="PANTHER" id="PTHR15074:SF0">
    <property type="entry name" value="METHYL-CPG-BINDING DOMAIN PROTEIN 4-LIKE PROTEIN"/>
    <property type="match status" value="1"/>
</dbReference>
<comment type="subcellular location">
    <subcellularLocation>
        <location evidence="1">Nucleus</location>
    </subcellularLocation>
</comment>